<dbReference type="Gene3D" id="2.115.10.20">
    <property type="entry name" value="Glycosyl hydrolase domain, family 43"/>
    <property type="match status" value="1"/>
</dbReference>
<dbReference type="SUPFAM" id="SSF75005">
    <property type="entry name" value="Arabinanase/levansucrase/invertase"/>
    <property type="match status" value="1"/>
</dbReference>
<evidence type="ECO:0000256" key="3">
    <source>
        <dbReference type="ARBA" id="ARBA00023295"/>
    </source>
</evidence>
<evidence type="ECO:0000259" key="6">
    <source>
        <dbReference type="Pfam" id="PF08244"/>
    </source>
</evidence>
<dbReference type="GO" id="GO:0005987">
    <property type="term" value="P:sucrose catabolic process"/>
    <property type="evidence" value="ECO:0007669"/>
    <property type="project" value="TreeGrafter"/>
</dbReference>
<evidence type="ECO:0000256" key="2">
    <source>
        <dbReference type="ARBA" id="ARBA00022801"/>
    </source>
</evidence>
<sequence length="469" mass="53913">MKLTTIIAIFLLLMTFGCKENSRNSSGENSVHFSSENLGMPVGLHFFENEYHLFYKYAENDSMNGLGHLVSEDLVSWEETTPAFEFTSEEQFTSASIVRDWNNSSGLGNEDNVILAYVLKKDILSVSYSYDLGESWKNWVENINLDAPVIGVNDFKVIWNEDAQKWILVLLIDYDVEFYASDDLRNWEFQSKFDSESTVKKGTWAGVEFFPVEYKETTEIKWCLAISTTEGAKNEGLGTQYFVGNFNDLQFSTTDDVKWMDGGTDYYSPVVLSDYLLLNKTPYSIAKINKNPSLTLARSLFLIKRYNEYFITSKPVKEINQLKHKTKQLAAQEFEGKLNIKQRQQLPLEISLTFDLNNRIYLDFAEVFGVTFENENQDKLIVGYHNERRYFFIAFNNEIVFTPCVIEQREVEIQLIVNDSSLELFVMDGFISMTKSYSTETILNQLSLFTEGGKIALKGADLTELEGIR</sequence>
<keyword evidence="2 4" id="KW-0378">Hydrolase</keyword>
<dbReference type="PANTHER" id="PTHR42800:SF1">
    <property type="entry name" value="EXOINULINASE INUD (AFU_ORTHOLOGUE AFUA_5G00480)"/>
    <property type="match status" value="1"/>
</dbReference>
<gene>
    <name evidence="7" type="ORF">OU798_14465</name>
</gene>
<evidence type="ECO:0000313" key="7">
    <source>
        <dbReference type="EMBL" id="MCY1721556.1"/>
    </source>
</evidence>
<dbReference type="SUPFAM" id="SSF49899">
    <property type="entry name" value="Concanavalin A-like lectins/glucanases"/>
    <property type="match status" value="1"/>
</dbReference>
<proteinExistence type="inferred from homology"/>
<dbReference type="GO" id="GO:0005737">
    <property type="term" value="C:cytoplasm"/>
    <property type="evidence" value="ECO:0007669"/>
    <property type="project" value="TreeGrafter"/>
</dbReference>
<dbReference type="Proteomes" id="UP001145087">
    <property type="component" value="Unassembled WGS sequence"/>
</dbReference>
<dbReference type="Pfam" id="PF08244">
    <property type="entry name" value="Glyco_hydro_32C"/>
    <property type="match status" value="1"/>
</dbReference>
<comment type="similarity">
    <text evidence="1 4">Belongs to the glycosyl hydrolase 32 family.</text>
</comment>
<feature type="domain" description="Glycosyl hydrolase family 32 C-terminal" evidence="6">
    <location>
        <begin position="331"/>
        <end position="458"/>
    </location>
</feature>
<dbReference type="EMBL" id="JAPOHD010000027">
    <property type="protein sequence ID" value="MCY1721556.1"/>
    <property type="molecule type" value="Genomic_DNA"/>
</dbReference>
<name>A0A9X3FA16_9BACT</name>
<dbReference type="RefSeq" id="WP_343333885.1">
    <property type="nucleotide sequence ID" value="NZ_JAPOHD010000027.1"/>
</dbReference>
<keyword evidence="3 4" id="KW-0326">Glycosidase</keyword>
<protein>
    <submittedName>
        <fullName evidence="7">GH32 C-terminal domain-containing protein</fullName>
    </submittedName>
</protein>
<evidence type="ECO:0000313" key="8">
    <source>
        <dbReference type="Proteomes" id="UP001145087"/>
    </source>
</evidence>
<dbReference type="GO" id="GO:0004575">
    <property type="term" value="F:sucrose alpha-glucosidase activity"/>
    <property type="evidence" value="ECO:0007669"/>
    <property type="project" value="TreeGrafter"/>
</dbReference>
<dbReference type="InterPro" id="IPR013148">
    <property type="entry name" value="Glyco_hydro_32_N"/>
</dbReference>
<evidence type="ECO:0000259" key="5">
    <source>
        <dbReference type="Pfam" id="PF00251"/>
    </source>
</evidence>
<dbReference type="Pfam" id="PF00251">
    <property type="entry name" value="Glyco_hydro_32N"/>
    <property type="match status" value="1"/>
</dbReference>
<feature type="domain" description="Glycosyl hydrolase family 32 N-terminal" evidence="5">
    <location>
        <begin position="41"/>
        <end position="274"/>
    </location>
</feature>
<dbReference type="PANTHER" id="PTHR42800">
    <property type="entry name" value="EXOINULINASE INUD (AFU_ORTHOLOGUE AFUA_5G00480)"/>
    <property type="match status" value="1"/>
</dbReference>
<evidence type="ECO:0000256" key="4">
    <source>
        <dbReference type="RuleBase" id="RU362110"/>
    </source>
</evidence>
<comment type="caution">
    <text evidence="7">The sequence shown here is derived from an EMBL/GenBank/DDBJ whole genome shotgun (WGS) entry which is preliminary data.</text>
</comment>
<evidence type="ECO:0000256" key="1">
    <source>
        <dbReference type="ARBA" id="ARBA00009902"/>
    </source>
</evidence>
<dbReference type="InterPro" id="IPR013189">
    <property type="entry name" value="Glyco_hydro_32_C"/>
</dbReference>
<dbReference type="InterPro" id="IPR013320">
    <property type="entry name" value="ConA-like_dom_sf"/>
</dbReference>
<reference evidence="7" key="1">
    <citation type="submission" date="2022-11" db="EMBL/GenBank/DDBJ databases">
        <title>Marilongibacter aestuarii gen. nov., sp. nov., isolated from tidal flat sediment.</title>
        <authorList>
            <person name="Jiayan W."/>
        </authorList>
    </citation>
    <scope>NUCLEOTIDE SEQUENCE</scope>
    <source>
        <strain evidence="7">Z1-6</strain>
    </source>
</reference>
<keyword evidence="8" id="KW-1185">Reference proteome</keyword>
<dbReference type="InterPro" id="IPR001362">
    <property type="entry name" value="Glyco_hydro_32"/>
</dbReference>
<organism evidence="7 8">
    <name type="scientific">Draconibacterium aestuarii</name>
    <dbReference type="NCBI Taxonomy" id="2998507"/>
    <lineage>
        <taxon>Bacteria</taxon>
        <taxon>Pseudomonadati</taxon>
        <taxon>Bacteroidota</taxon>
        <taxon>Bacteroidia</taxon>
        <taxon>Marinilabiliales</taxon>
        <taxon>Prolixibacteraceae</taxon>
        <taxon>Draconibacterium</taxon>
    </lineage>
</organism>
<dbReference type="Gene3D" id="2.60.120.560">
    <property type="entry name" value="Exo-inulinase, domain 1"/>
    <property type="match status" value="1"/>
</dbReference>
<dbReference type="PROSITE" id="PS51257">
    <property type="entry name" value="PROKAR_LIPOPROTEIN"/>
    <property type="match status" value="1"/>
</dbReference>
<accession>A0A9X3FA16</accession>
<dbReference type="AlphaFoldDB" id="A0A9X3FA16"/>
<dbReference type="SMART" id="SM00640">
    <property type="entry name" value="Glyco_32"/>
    <property type="match status" value="1"/>
</dbReference>
<dbReference type="InterPro" id="IPR023296">
    <property type="entry name" value="Glyco_hydro_beta-prop_sf"/>
</dbReference>